<sequence length="81" mass="9535">MIFDHLRQFRQTLYSCFGASKDALFELMDAVLMSPSLRSFVCLSQHPIFRRQWSSTYSALHDGRIHRAKLHRYLGFAEKVN</sequence>
<proteinExistence type="predicted"/>
<accession>B0CC17</accession>
<keyword evidence="2" id="KW-1185">Reference proteome</keyword>
<name>B0CC17_ACAM1</name>
<organism evidence="1 2">
    <name type="scientific">Acaryochloris marina (strain MBIC 11017)</name>
    <dbReference type="NCBI Taxonomy" id="329726"/>
    <lineage>
        <taxon>Bacteria</taxon>
        <taxon>Bacillati</taxon>
        <taxon>Cyanobacteriota</taxon>
        <taxon>Cyanophyceae</taxon>
        <taxon>Acaryochloridales</taxon>
        <taxon>Acaryochloridaceae</taxon>
        <taxon>Acaryochloris</taxon>
    </lineage>
</organism>
<protein>
    <recommendedName>
        <fullName evidence="3">Transposase IS701-like DDE domain-containing protein</fullName>
    </recommendedName>
</protein>
<gene>
    <name evidence="1" type="ordered locus">AM1_0508</name>
</gene>
<evidence type="ECO:0000313" key="1">
    <source>
        <dbReference type="EMBL" id="ABW25559.1"/>
    </source>
</evidence>
<dbReference type="eggNOG" id="COG3385">
    <property type="taxonomic scope" value="Bacteria"/>
</dbReference>
<dbReference type="Proteomes" id="UP000000268">
    <property type="component" value="Chromosome"/>
</dbReference>
<evidence type="ECO:0000313" key="2">
    <source>
        <dbReference type="Proteomes" id="UP000000268"/>
    </source>
</evidence>
<dbReference type="AlphaFoldDB" id="B0CC17"/>
<dbReference type="EMBL" id="CP000828">
    <property type="protein sequence ID" value="ABW25559.1"/>
    <property type="molecule type" value="Genomic_DNA"/>
</dbReference>
<dbReference type="KEGG" id="amr:AM1_0508"/>
<reference evidence="1 2" key="1">
    <citation type="journal article" date="2008" name="Proc. Natl. Acad. Sci. U.S.A.">
        <title>Niche adaptation and genome expansion in the chlorophyll d-producing cyanobacterium Acaryochloris marina.</title>
        <authorList>
            <person name="Swingley W.D."/>
            <person name="Chen M."/>
            <person name="Cheung P.C."/>
            <person name="Conrad A.L."/>
            <person name="Dejesa L.C."/>
            <person name="Hao J."/>
            <person name="Honchak B.M."/>
            <person name="Karbach L.E."/>
            <person name="Kurdoglu A."/>
            <person name="Lahiri S."/>
            <person name="Mastrian S.D."/>
            <person name="Miyashita H."/>
            <person name="Page L."/>
            <person name="Ramakrishna P."/>
            <person name="Satoh S."/>
            <person name="Sattley W.M."/>
            <person name="Shimada Y."/>
            <person name="Taylor H.L."/>
            <person name="Tomo T."/>
            <person name="Tsuchiya T."/>
            <person name="Wang Z.T."/>
            <person name="Raymond J."/>
            <person name="Mimuro M."/>
            <person name="Blankenship R.E."/>
            <person name="Touchman J.W."/>
        </authorList>
    </citation>
    <scope>NUCLEOTIDE SEQUENCE [LARGE SCALE GENOMIC DNA]</scope>
    <source>
        <strain evidence="2">MBIC 11017</strain>
    </source>
</reference>
<dbReference type="HOGENOM" id="CLU_2565952_0_0_3"/>
<evidence type="ECO:0008006" key="3">
    <source>
        <dbReference type="Google" id="ProtNLM"/>
    </source>
</evidence>